<evidence type="ECO:0000256" key="3">
    <source>
        <dbReference type="ARBA" id="ARBA00022692"/>
    </source>
</evidence>
<keyword evidence="3" id="KW-0812">Transmembrane</keyword>
<dbReference type="PANTHER" id="PTHR30354:SF26">
    <property type="entry name" value="TRANSPORTER, PUTATIVE-RELATED"/>
    <property type="match status" value="1"/>
</dbReference>
<proteinExistence type="predicted"/>
<evidence type="ECO:0000313" key="8">
    <source>
        <dbReference type="Proteomes" id="UP000216207"/>
    </source>
</evidence>
<dbReference type="GO" id="GO:0005886">
    <property type="term" value="C:plasma membrane"/>
    <property type="evidence" value="ECO:0007669"/>
    <property type="project" value="TreeGrafter"/>
</dbReference>
<name>A0A268NZW5_SHOCL</name>
<gene>
    <name evidence="7" type="ORF">CHH72_13140</name>
</gene>
<dbReference type="InterPro" id="IPR003474">
    <property type="entry name" value="Glcn_transporter"/>
</dbReference>
<sequence length="441" mass="47306">MLAVLGYSMIVVFMALIMTKRMSALLALIIVPIAFALIGGFYLGIGEMMLDGISQVAPTGVMLVFAILFFGIMIDAGLFDPIVNLILRVVKGDPLKIAIGTVCLASLVALDGDGTTTFIITVTAMLPLYKKLKMNLYMLATLALLSIGVMNMTPWGGPTTRVISSLQLTTEEVFLPLIPVMAFGIVFALLVAIYFGLKERKRLGIQQIGEPTAVDIHASESQVAAAVASENELKSLQRPRLIWVNAFLTVALLVALVAGVLPLPVLFMIAFAIATMINYPNLTEQKERIVAHAGNVLSVVALVFASGIFTGIMNGTEMVDAMATSLVNIIPEELGTQLPLITALTSIPFTYFMANDPYYFGIVPIIAETANNYQIPIAEIARASVLSQPTHVLSPLYAAGYLLVGMLGIDYGQNQRFALKWGLGSTLFMVLAAILLGVISI</sequence>
<feature type="domain" description="Citrate transporter-like" evidence="6">
    <location>
        <begin position="14"/>
        <end position="386"/>
    </location>
</feature>
<organism evidence="7 8">
    <name type="scientific">Shouchella clausii</name>
    <name type="common">Alkalihalobacillus clausii</name>
    <dbReference type="NCBI Taxonomy" id="79880"/>
    <lineage>
        <taxon>Bacteria</taxon>
        <taxon>Bacillati</taxon>
        <taxon>Bacillota</taxon>
        <taxon>Bacilli</taxon>
        <taxon>Bacillales</taxon>
        <taxon>Bacillaceae</taxon>
        <taxon>Shouchella</taxon>
    </lineage>
</organism>
<comment type="caution">
    <text evidence="7">The sequence shown here is derived from an EMBL/GenBank/DDBJ whole genome shotgun (WGS) entry which is preliminary data.</text>
</comment>
<dbReference type="Pfam" id="PF03600">
    <property type="entry name" value="CitMHS"/>
    <property type="match status" value="1"/>
</dbReference>
<keyword evidence="5" id="KW-0472">Membrane</keyword>
<evidence type="ECO:0000259" key="6">
    <source>
        <dbReference type="Pfam" id="PF03600"/>
    </source>
</evidence>
<dbReference type="GO" id="GO:0015137">
    <property type="term" value="F:citrate transmembrane transporter activity"/>
    <property type="evidence" value="ECO:0007669"/>
    <property type="project" value="InterPro"/>
</dbReference>
<evidence type="ECO:0000256" key="2">
    <source>
        <dbReference type="ARBA" id="ARBA00022448"/>
    </source>
</evidence>
<reference evidence="7 8" key="1">
    <citation type="submission" date="2017-07" db="EMBL/GenBank/DDBJ databases">
        <title>Isolation and whole genome analysis of endospore-forming bacteria from heroin.</title>
        <authorList>
            <person name="Kalinowski J."/>
            <person name="Ahrens B."/>
            <person name="Al-Dilaimi A."/>
            <person name="Winkler A."/>
            <person name="Wibberg D."/>
            <person name="Schleenbecker U."/>
            <person name="Ruckert C."/>
            <person name="Wolfel R."/>
            <person name="Grass G."/>
        </authorList>
    </citation>
    <scope>NUCLEOTIDE SEQUENCE [LARGE SCALE GENOMIC DNA]</scope>
    <source>
        <strain evidence="7 8">7539</strain>
    </source>
</reference>
<evidence type="ECO:0000313" key="7">
    <source>
        <dbReference type="EMBL" id="PAE88580.1"/>
    </source>
</evidence>
<comment type="subcellular location">
    <subcellularLocation>
        <location evidence="1">Membrane</location>
        <topology evidence="1">Multi-pass membrane protein</topology>
    </subcellularLocation>
</comment>
<dbReference type="RefSeq" id="WP_011245520.1">
    <property type="nucleotide sequence ID" value="NZ_BOQQ01000007.1"/>
</dbReference>
<dbReference type="NCBIfam" id="TIGR00784">
    <property type="entry name" value="citMHS"/>
    <property type="match status" value="1"/>
</dbReference>
<accession>A0A268NZW5</accession>
<dbReference type="GO" id="GO:0015128">
    <property type="term" value="F:gluconate transmembrane transporter activity"/>
    <property type="evidence" value="ECO:0007669"/>
    <property type="project" value="InterPro"/>
</dbReference>
<dbReference type="InterPro" id="IPR014738">
    <property type="entry name" value="Citrate_transporter"/>
</dbReference>
<dbReference type="EMBL" id="NPCC01000015">
    <property type="protein sequence ID" value="PAE88580.1"/>
    <property type="molecule type" value="Genomic_DNA"/>
</dbReference>
<keyword evidence="2" id="KW-0813">Transport</keyword>
<dbReference type="InterPro" id="IPR004680">
    <property type="entry name" value="Cit_transptr-like_dom"/>
</dbReference>
<keyword evidence="4" id="KW-1133">Transmembrane helix</keyword>
<dbReference type="AlphaFoldDB" id="A0A268NZW5"/>
<protein>
    <submittedName>
        <fullName evidence="7">Citrate transporter</fullName>
    </submittedName>
</protein>
<dbReference type="OMA" id="FMSNDGF"/>
<dbReference type="PANTHER" id="PTHR30354">
    <property type="entry name" value="GNT FAMILY GLUCONATE TRANSPORTER"/>
    <property type="match status" value="1"/>
</dbReference>
<evidence type="ECO:0000256" key="1">
    <source>
        <dbReference type="ARBA" id="ARBA00004141"/>
    </source>
</evidence>
<evidence type="ECO:0000256" key="4">
    <source>
        <dbReference type="ARBA" id="ARBA00022989"/>
    </source>
</evidence>
<dbReference type="Proteomes" id="UP000216207">
    <property type="component" value="Unassembled WGS sequence"/>
</dbReference>
<evidence type="ECO:0000256" key="5">
    <source>
        <dbReference type="ARBA" id="ARBA00023136"/>
    </source>
</evidence>